<evidence type="ECO:0000313" key="1">
    <source>
        <dbReference type="EMBL" id="EJK56304.1"/>
    </source>
</evidence>
<evidence type="ECO:0000313" key="2">
    <source>
        <dbReference type="Proteomes" id="UP000266841"/>
    </source>
</evidence>
<comment type="caution">
    <text evidence="1">The sequence shown here is derived from an EMBL/GenBank/DDBJ whole genome shotgun (WGS) entry which is preliminary data.</text>
</comment>
<organism evidence="1 2">
    <name type="scientific">Thalassiosira oceanica</name>
    <name type="common">Marine diatom</name>
    <dbReference type="NCBI Taxonomy" id="159749"/>
    <lineage>
        <taxon>Eukaryota</taxon>
        <taxon>Sar</taxon>
        <taxon>Stramenopiles</taxon>
        <taxon>Ochrophyta</taxon>
        <taxon>Bacillariophyta</taxon>
        <taxon>Coscinodiscophyceae</taxon>
        <taxon>Thalassiosirophycidae</taxon>
        <taxon>Thalassiosirales</taxon>
        <taxon>Thalassiosiraceae</taxon>
        <taxon>Thalassiosira</taxon>
    </lineage>
</organism>
<gene>
    <name evidence="1" type="ORF">THAOC_23844</name>
</gene>
<proteinExistence type="predicted"/>
<keyword evidence="2" id="KW-1185">Reference proteome</keyword>
<feature type="non-terminal residue" evidence="1">
    <location>
        <position position="104"/>
    </location>
</feature>
<protein>
    <submittedName>
        <fullName evidence="1">Uncharacterized protein</fullName>
    </submittedName>
</protein>
<reference evidence="1 2" key="1">
    <citation type="journal article" date="2012" name="Genome Biol.">
        <title>Genome and low-iron response of an oceanic diatom adapted to chronic iron limitation.</title>
        <authorList>
            <person name="Lommer M."/>
            <person name="Specht M."/>
            <person name="Roy A.S."/>
            <person name="Kraemer L."/>
            <person name="Andreson R."/>
            <person name="Gutowska M.A."/>
            <person name="Wolf J."/>
            <person name="Bergner S.V."/>
            <person name="Schilhabel M.B."/>
            <person name="Klostermeier U.C."/>
            <person name="Beiko R.G."/>
            <person name="Rosenstiel P."/>
            <person name="Hippler M."/>
            <person name="Laroche J."/>
        </authorList>
    </citation>
    <scope>NUCLEOTIDE SEQUENCE [LARGE SCALE GENOMIC DNA]</scope>
    <source>
        <strain evidence="1 2">CCMP1005</strain>
    </source>
</reference>
<dbReference type="EMBL" id="AGNL01031902">
    <property type="protein sequence ID" value="EJK56304.1"/>
    <property type="molecule type" value="Genomic_DNA"/>
</dbReference>
<dbReference type="OrthoDB" id="40634at2759"/>
<sequence length="104" mass="11950">MEGYQPREVQEVRAELERDIANYEDMKVDLTRMPRSMSPLLEGEGSDKLQEIETERERIRQKIIADYDISSDDDDATFDAKVAKARADGALDEMLLEAYFDEAS</sequence>
<name>K0RV41_THAOC</name>
<accession>K0RV41</accession>
<dbReference type="AlphaFoldDB" id="K0RV41"/>
<dbReference type="Proteomes" id="UP000266841">
    <property type="component" value="Unassembled WGS sequence"/>
</dbReference>